<gene>
    <name evidence="2" type="ORF">HNY73_011095</name>
</gene>
<dbReference type="AlphaFoldDB" id="A0A8T0F343"/>
<evidence type="ECO:0000256" key="1">
    <source>
        <dbReference type="SAM" id="MobiDB-lite"/>
    </source>
</evidence>
<keyword evidence="3" id="KW-1185">Reference proteome</keyword>
<organism evidence="2 3">
    <name type="scientific">Argiope bruennichi</name>
    <name type="common">Wasp spider</name>
    <name type="synonym">Aranea bruennichi</name>
    <dbReference type="NCBI Taxonomy" id="94029"/>
    <lineage>
        <taxon>Eukaryota</taxon>
        <taxon>Metazoa</taxon>
        <taxon>Ecdysozoa</taxon>
        <taxon>Arthropoda</taxon>
        <taxon>Chelicerata</taxon>
        <taxon>Arachnida</taxon>
        <taxon>Araneae</taxon>
        <taxon>Araneomorphae</taxon>
        <taxon>Entelegynae</taxon>
        <taxon>Araneoidea</taxon>
        <taxon>Araneidae</taxon>
        <taxon>Argiope</taxon>
    </lineage>
</organism>
<evidence type="ECO:0000313" key="3">
    <source>
        <dbReference type="Proteomes" id="UP000807504"/>
    </source>
</evidence>
<reference evidence="2" key="1">
    <citation type="journal article" date="2020" name="bioRxiv">
        <title>Chromosome-level reference genome of the European wasp spider Argiope bruennichi: a resource for studies on range expansion and evolutionary adaptation.</title>
        <authorList>
            <person name="Sheffer M.M."/>
            <person name="Hoppe A."/>
            <person name="Krehenwinkel H."/>
            <person name="Uhl G."/>
            <person name="Kuss A.W."/>
            <person name="Jensen L."/>
            <person name="Jensen C."/>
            <person name="Gillespie R.G."/>
            <person name="Hoff K.J."/>
            <person name="Prost S."/>
        </authorList>
    </citation>
    <scope>NUCLEOTIDE SEQUENCE</scope>
</reference>
<feature type="region of interest" description="Disordered" evidence="1">
    <location>
        <begin position="76"/>
        <end position="96"/>
    </location>
</feature>
<sequence>MAAIDQQLDLVLVIRQVVREEVQRLISPVVDPELKDKGIEIIVREEVENALAPLSQTTPEWKNVKPRRQPSYDDVVRRPYARNTATTEEDKCLAHS</sequence>
<protein>
    <submittedName>
        <fullName evidence="2">Uncharacterized protein</fullName>
    </submittedName>
</protein>
<reference evidence="2" key="2">
    <citation type="submission" date="2020-06" db="EMBL/GenBank/DDBJ databases">
        <authorList>
            <person name="Sheffer M."/>
        </authorList>
    </citation>
    <scope>NUCLEOTIDE SEQUENCE</scope>
</reference>
<dbReference type="EMBL" id="JABXBU010000030">
    <property type="protein sequence ID" value="KAF8785577.1"/>
    <property type="molecule type" value="Genomic_DNA"/>
</dbReference>
<accession>A0A8T0F343</accession>
<name>A0A8T0F343_ARGBR</name>
<evidence type="ECO:0000313" key="2">
    <source>
        <dbReference type="EMBL" id="KAF8785577.1"/>
    </source>
</evidence>
<dbReference type="Proteomes" id="UP000807504">
    <property type="component" value="Unassembled WGS sequence"/>
</dbReference>
<comment type="caution">
    <text evidence="2">The sequence shown here is derived from an EMBL/GenBank/DDBJ whole genome shotgun (WGS) entry which is preliminary data.</text>
</comment>
<proteinExistence type="predicted"/>